<dbReference type="EMBL" id="JACHTF010000018">
    <property type="protein sequence ID" value="MBB1061770.1"/>
    <property type="molecule type" value="Genomic_DNA"/>
</dbReference>
<dbReference type="Proteomes" id="UP000523196">
    <property type="component" value="Unassembled WGS sequence"/>
</dbReference>
<dbReference type="InterPro" id="IPR030965">
    <property type="entry name" value="SagB-rel_DH_2"/>
</dbReference>
<reference evidence="2 3" key="1">
    <citation type="submission" date="2020-08" db="EMBL/GenBank/DDBJ databases">
        <authorList>
            <person name="Xu S."/>
            <person name="Li A."/>
        </authorList>
    </citation>
    <scope>NUCLEOTIDE SEQUENCE [LARGE SCALE GENOMIC DNA]</scope>
    <source>
        <strain evidence="2 3">119BY6-57</strain>
    </source>
</reference>
<evidence type="ECO:0000313" key="3">
    <source>
        <dbReference type="Proteomes" id="UP000523196"/>
    </source>
</evidence>
<name>A0A7W3Y769_9GAMM</name>
<proteinExistence type="predicted"/>
<dbReference type="InterPro" id="IPR029479">
    <property type="entry name" value="Nitroreductase"/>
</dbReference>
<evidence type="ECO:0000313" key="2">
    <source>
        <dbReference type="EMBL" id="MBB1061770.1"/>
    </source>
</evidence>
<dbReference type="InterPro" id="IPR052544">
    <property type="entry name" value="Bacteriocin_Proc_Enz"/>
</dbReference>
<dbReference type="SUPFAM" id="SSF55469">
    <property type="entry name" value="FMN-dependent nitroreductase-like"/>
    <property type="match status" value="1"/>
</dbReference>
<evidence type="ECO:0000259" key="1">
    <source>
        <dbReference type="Pfam" id="PF00881"/>
    </source>
</evidence>
<comment type="caution">
    <text evidence="2">The sequence shown here is derived from an EMBL/GenBank/DDBJ whole genome shotgun (WGS) entry which is preliminary data.</text>
</comment>
<accession>A0A7W3Y769</accession>
<dbReference type="PANTHER" id="PTHR43745:SF2">
    <property type="entry name" value="NITROREDUCTASE MJ1384-RELATED"/>
    <property type="match status" value="1"/>
</dbReference>
<sequence>MKIRRCAVVFLEPREDVAFELESLLAGGDGLRRERRWLALAPHIGEEVELDGTERELLGQLSPGQWIEADGLDVDLAPALPRLLTEGLVVADSDGDAVRAGWRERDARFREVHWHPLGATLHAFTRWEGVDAVQNSKDSRTETAVEMRQVLGAPPVEAATRTEDDARVALPRIAPNDFDRLLARRATCRNFDPSRLLPFEAFARVMQRVFAAQAEVRVSEDTVFLKKNVPSGGGLHPMECYLVVQHVEGVAPGLYHYHATDHALEPLPFRATDAAGGSEDGREGDEAIPAEPSALRRFVMDMVAQQHWFADAHVVVLLSPRFDRTFWKYRQHAKGYRVVALEGGHLSQTLYLSATEAGLGAFITGAINEKQLERAFGLDPVSQGALAICGFGWRGPVMETAELDPAGEVWAPAAPGMGPA</sequence>
<dbReference type="Gene3D" id="3.40.109.10">
    <property type="entry name" value="NADH Oxidase"/>
    <property type="match status" value="1"/>
</dbReference>
<dbReference type="PANTHER" id="PTHR43745">
    <property type="entry name" value="NITROREDUCTASE MJ1384-RELATED"/>
    <property type="match status" value="1"/>
</dbReference>
<feature type="domain" description="Nitroreductase" evidence="1">
    <location>
        <begin position="183"/>
        <end position="393"/>
    </location>
</feature>
<dbReference type="Pfam" id="PF00881">
    <property type="entry name" value="Nitroreductase"/>
    <property type="match status" value="1"/>
</dbReference>
<dbReference type="GO" id="GO:0016491">
    <property type="term" value="F:oxidoreductase activity"/>
    <property type="evidence" value="ECO:0007669"/>
    <property type="project" value="InterPro"/>
</dbReference>
<gene>
    <name evidence="2" type="ORF">H4F98_14435</name>
</gene>
<dbReference type="CDD" id="cd02142">
    <property type="entry name" value="McbC_SagB-like_oxidoreductase"/>
    <property type="match status" value="1"/>
</dbReference>
<keyword evidence="3" id="KW-1185">Reference proteome</keyword>
<dbReference type="RefSeq" id="WP_182688541.1">
    <property type="nucleotide sequence ID" value="NZ_JACHTF010000018.1"/>
</dbReference>
<organism evidence="2 3">
    <name type="scientific">Marilutibacter spongiae</name>
    <dbReference type="NCBI Taxonomy" id="2025720"/>
    <lineage>
        <taxon>Bacteria</taxon>
        <taxon>Pseudomonadati</taxon>
        <taxon>Pseudomonadota</taxon>
        <taxon>Gammaproteobacteria</taxon>
        <taxon>Lysobacterales</taxon>
        <taxon>Lysobacteraceae</taxon>
        <taxon>Marilutibacter</taxon>
    </lineage>
</organism>
<dbReference type="InterPro" id="IPR000415">
    <property type="entry name" value="Nitroreductase-like"/>
</dbReference>
<protein>
    <submittedName>
        <fullName evidence="2">Putative peptide maturation dehydrogenase</fullName>
    </submittedName>
</protein>
<dbReference type="NCBIfam" id="TIGR04511">
    <property type="entry name" value="SagB_rel_DH_2"/>
    <property type="match status" value="1"/>
</dbReference>
<dbReference type="AlphaFoldDB" id="A0A7W3Y769"/>